<organism evidence="4 5">
    <name type="scientific">Streptomyces coeruleoprunus</name>
    <dbReference type="NCBI Taxonomy" id="285563"/>
    <lineage>
        <taxon>Bacteria</taxon>
        <taxon>Bacillati</taxon>
        <taxon>Actinomycetota</taxon>
        <taxon>Actinomycetes</taxon>
        <taxon>Kitasatosporales</taxon>
        <taxon>Streptomycetaceae</taxon>
        <taxon>Streptomyces</taxon>
    </lineage>
</organism>
<dbReference type="InterPro" id="IPR020904">
    <property type="entry name" value="Sc_DH/Rdtase_CS"/>
</dbReference>
<feature type="compositionally biased region" description="Basic and acidic residues" evidence="3">
    <location>
        <begin position="33"/>
        <end position="45"/>
    </location>
</feature>
<evidence type="ECO:0000256" key="2">
    <source>
        <dbReference type="ARBA" id="ARBA00023002"/>
    </source>
</evidence>
<dbReference type="PANTHER" id="PTHR48107">
    <property type="entry name" value="NADPH-DEPENDENT ALDEHYDE REDUCTASE-LIKE PROTEIN, CHLOROPLASTIC-RELATED"/>
    <property type="match status" value="1"/>
</dbReference>
<dbReference type="EMBL" id="JBHSJD010000002">
    <property type="protein sequence ID" value="MFC5021725.1"/>
    <property type="molecule type" value="Genomic_DNA"/>
</dbReference>
<name>A0ABV9XBT3_9ACTN</name>
<comment type="similarity">
    <text evidence="1">Belongs to the short-chain dehydrogenases/reductases (SDR) family.</text>
</comment>
<evidence type="ECO:0000256" key="1">
    <source>
        <dbReference type="ARBA" id="ARBA00006484"/>
    </source>
</evidence>
<dbReference type="Pfam" id="PF13561">
    <property type="entry name" value="adh_short_C2"/>
    <property type="match status" value="1"/>
</dbReference>
<dbReference type="RefSeq" id="WP_345693670.1">
    <property type="nucleotide sequence ID" value="NZ_BAABIT010000001.1"/>
</dbReference>
<dbReference type="PROSITE" id="PS00061">
    <property type="entry name" value="ADH_SHORT"/>
    <property type="match status" value="1"/>
</dbReference>
<dbReference type="PANTHER" id="PTHR48107:SF16">
    <property type="entry name" value="NADPH-DEPENDENT ALDEHYDE REDUCTASE 1, CHLOROPLASTIC"/>
    <property type="match status" value="1"/>
</dbReference>
<proteinExistence type="inferred from homology"/>
<keyword evidence="2" id="KW-0560">Oxidoreductase</keyword>
<keyword evidence="5" id="KW-1185">Reference proteome</keyword>
<gene>
    <name evidence="4" type="ORF">ACFPM3_06115</name>
</gene>
<protein>
    <submittedName>
        <fullName evidence="4">SDR family oxidoreductase</fullName>
    </submittedName>
</protein>
<dbReference type="Gene3D" id="3.40.50.720">
    <property type="entry name" value="NAD(P)-binding Rossmann-like Domain"/>
    <property type="match status" value="1"/>
</dbReference>
<evidence type="ECO:0000256" key="3">
    <source>
        <dbReference type="SAM" id="MobiDB-lite"/>
    </source>
</evidence>
<dbReference type="InterPro" id="IPR002347">
    <property type="entry name" value="SDR_fam"/>
</dbReference>
<reference evidence="5" key="1">
    <citation type="journal article" date="2019" name="Int. J. Syst. Evol. Microbiol.">
        <title>The Global Catalogue of Microorganisms (GCM) 10K type strain sequencing project: providing services to taxonomists for standard genome sequencing and annotation.</title>
        <authorList>
            <consortium name="The Broad Institute Genomics Platform"/>
            <consortium name="The Broad Institute Genome Sequencing Center for Infectious Disease"/>
            <person name="Wu L."/>
            <person name="Ma J."/>
        </authorList>
    </citation>
    <scope>NUCLEOTIDE SEQUENCE [LARGE SCALE GENOMIC DNA]</scope>
    <source>
        <strain evidence="5">CGMCC 4.1648</strain>
    </source>
</reference>
<accession>A0ABV9XBT3</accession>
<dbReference type="SUPFAM" id="SSF51735">
    <property type="entry name" value="NAD(P)-binding Rossmann-fold domains"/>
    <property type="match status" value="1"/>
</dbReference>
<dbReference type="PRINTS" id="PR00081">
    <property type="entry name" value="GDHRDH"/>
</dbReference>
<dbReference type="PRINTS" id="PR00080">
    <property type="entry name" value="SDRFAMILY"/>
</dbReference>
<dbReference type="Proteomes" id="UP001595829">
    <property type="component" value="Unassembled WGS sequence"/>
</dbReference>
<dbReference type="InterPro" id="IPR036291">
    <property type="entry name" value="NAD(P)-bd_dom_sf"/>
</dbReference>
<feature type="compositionally biased region" description="Basic and acidic residues" evidence="3">
    <location>
        <begin position="1"/>
        <end position="24"/>
    </location>
</feature>
<comment type="caution">
    <text evidence="4">The sequence shown here is derived from an EMBL/GenBank/DDBJ whole genome shotgun (WGS) entry which is preliminary data.</text>
</comment>
<feature type="region of interest" description="Disordered" evidence="3">
    <location>
        <begin position="1"/>
        <end position="53"/>
    </location>
</feature>
<sequence>MTDDRRAPDPRTLHPRPDFPEQHQPHPGWTEPMEPRPDHGEDSYEGHGLLPDRATVVTGGDSGIGRAVCLAYAREGADVLFTYLPEEQDEARETARLVEEAGRKAVAVACDIRQEEQCRALIGRAADEFGRIDVLVNNAAFQMAQTEGIEAVTTEQFDRVMKTNLYGMFWLTKMALAHMHEGGCIINTTSVQAYKPSPPLLDYAMTKGAIVTFTQCMAQMLAPRGIRVNAVAPGPVWTPLIPATMPETAEFGKQAPLGRAAQPAEMAPAYVFLASSGAGFITGDIVNATGGTPLP</sequence>
<evidence type="ECO:0000313" key="5">
    <source>
        <dbReference type="Proteomes" id="UP001595829"/>
    </source>
</evidence>
<evidence type="ECO:0000313" key="4">
    <source>
        <dbReference type="EMBL" id="MFC5021725.1"/>
    </source>
</evidence>